<dbReference type="InterPro" id="IPR027214">
    <property type="entry name" value="Cystatin"/>
</dbReference>
<evidence type="ECO:0000313" key="2">
    <source>
        <dbReference type="Proteomes" id="UP001515500"/>
    </source>
</evidence>
<dbReference type="PANTHER" id="PTHR11413:SF116">
    <property type="entry name" value="MULTICYSTATIN"/>
    <property type="match status" value="1"/>
</dbReference>
<organism evidence="2 3">
    <name type="scientific">Dioscorea cayennensis subsp. rotundata</name>
    <name type="common">White Guinea yam</name>
    <name type="synonym">Dioscorea rotundata</name>
    <dbReference type="NCBI Taxonomy" id="55577"/>
    <lineage>
        <taxon>Eukaryota</taxon>
        <taxon>Viridiplantae</taxon>
        <taxon>Streptophyta</taxon>
        <taxon>Embryophyta</taxon>
        <taxon>Tracheophyta</taxon>
        <taxon>Spermatophyta</taxon>
        <taxon>Magnoliopsida</taxon>
        <taxon>Liliopsida</taxon>
        <taxon>Dioscoreales</taxon>
        <taxon>Dioscoreaceae</taxon>
        <taxon>Dioscorea</taxon>
    </lineage>
</organism>
<dbReference type="GeneID" id="120263107"/>
<keyword evidence="2" id="KW-1185">Reference proteome</keyword>
<evidence type="ECO:0000256" key="1">
    <source>
        <dbReference type="RuleBase" id="RU362130"/>
    </source>
</evidence>
<evidence type="ECO:0000313" key="3">
    <source>
        <dbReference type="RefSeq" id="XP_039126948.1"/>
    </source>
</evidence>
<protein>
    <recommendedName>
        <fullName evidence="1">Cysteine proteinase inhibitor</fullName>
    </recommendedName>
</protein>
<keyword evidence="1" id="KW-0646">Protease inhibitor</keyword>
<dbReference type="PANTHER" id="PTHR11413">
    <property type="entry name" value="CYSTATIN FAMILY MEMBER"/>
    <property type="match status" value="1"/>
</dbReference>
<dbReference type="InterPro" id="IPR046350">
    <property type="entry name" value="Cystatin_sf"/>
</dbReference>
<sequence length="109" mass="12596">MEDAHLEFKKVEDESAKPEEAGVTYDITLEVENDNLEQLYQAKVWVKETTGYKDLLEFNLVEDHHNIDDIIIYLAKFAVQEHNQQQDAHLEFESVMKSKIEPMVGGVVC</sequence>
<comment type="similarity">
    <text evidence="1">Belongs to the cystatin family. Phytocystatin subfamily.</text>
</comment>
<dbReference type="RefSeq" id="XP_039126948.1">
    <property type="nucleotide sequence ID" value="XM_039271014.1"/>
</dbReference>
<dbReference type="AlphaFoldDB" id="A0AB40BKQ6"/>
<dbReference type="GO" id="GO:0004869">
    <property type="term" value="F:cysteine-type endopeptidase inhibitor activity"/>
    <property type="evidence" value="ECO:0007669"/>
    <property type="project" value="UniProtKB-KW"/>
</dbReference>
<reference evidence="3" key="1">
    <citation type="submission" date="2025-08" db="UniProtKB">
        <authorList>
            <consortium name="RefSeq"/>
        </authorList>
    </citation>
    <scope>IDENTIFICATION</scope>
</reference>
<dbReference type="SUPFAM" id="SSF54403">
    <property type="entry name" value="Cystatin/monellin"/>
    <property type="match status" value="2"/>
</dbReference>
<keyword evidence="1" id="KW-0789">Thiol protease inhibitor</keyword>
<accession>A0AB40BKQ6</accession>
<gene>
    <name evidence="3" type="primary">LOC120263107</name>
</gene>
<name>A0AB40BKQ6_DIOCR</name>
<proteinExistence type="inferred from homology"/>
<dbReference type="Proteomes" id="UP001515500">
    <property type="component" value="Chromosome 6"/>
</dbReference>
<dbReference type="Gene3D" id="3.10.450.10">
    <property type="match status" value="2"/>
</dbReference>